<name>A0ABW8IT08_9GAMM</name>
<dbReference type="Proteomes" id="UP001620405">
    <property type="component" value="Unassembled WGS sequence"/>
</dbReference>
<feature type="signal peptide" evidence="1">
    <location>
        <begin position="1"/>
        <end position="21"/>
    </location>
</feature>
<dbReference type="EMBL" id="JADIKG010000011">
    <property type="protein sequence ID" value="MFK2873101.1"/>
    <property type="molecule type" value="Genomic_DNA"/>
</dbReference>
<keyword evidence="3" id="KW-1185">Reference proteome</keyword>
<dbReference type="PANTHER" id="PTHR35567:SF1">
    <property type="entry name" value="CONSERVED FUNGAL PROTEIN (AFU_ORTHOLOGUE AFUA_1G14230)"/>
    <property type="match status" value="1"/>
</dbReference>
<accession>A0ABW8IT08</accession>
<sequence>MQKVLICGAVALAAFTSLSHAQGPSTKPPAIEAFGKGVQIYTCKASDGSYAWSLKAPDASLSDAKGNVIGKHFAGPSWQATDGSTVVGAPLNVSPSPNAGAIAWLVLQAKSHSGDGAMASVQYIVRTRTEGGVAPAMGCDASHAGAEVRVPYSAIYLFFRG</sequence>
<dbReference type="PANTHER" id="PTHR35567">
    <property type="entry name" value="MALATE DEHYDROGENASE (AFU_ORTHOLOGUE AFUA_2G13800)"/>
    <property type="match status" value="1"/>
</dbReference>
<dbReference type="Pfam" id="PF11937">
    <property type="entry name" value="DUF3455"/>
    <property type="match status" value="1"/>
</dbReference>
<evidence type="ECO:0000313" key="2">
    <source>
        <dbReference type="EMBL" id="MFK2873101.1"/>
    </source>
</evidence>
<keyword evidence="1" id="KW-0732">Signal</keyword>
<proteinExistence type="predicted"/>
<dbReference type="InterPro" id="IPR021851">
    <property type="entry name" value="DUF3455"/>
</dbReference>
<evidence type="ECO:0000256" key="1">
    <source>
        <dbReference type="SAM" id="SignalP"/>
    </source>
</evidence>
<gene>
    <name evidence="2" type="ORF">ISP13_06105</name>
</gene>
<organism evidence="2 3">
    <name type="scientific">Dyella lipolytica</name>
    <dbReference type="NCBI Taxonomy" id="1867835"/>
    <lineage>
        <taxon>Bacteria</taxon>
        <taxon>Pseudomonadati</taxon>
        <taxon>Pseudomonadota</taxon>
        <taxon>Gammaproteobacteria</taxon>
        <taxon>Lysobacterales</taxon>
        <taxon>Rhodanobacteraceae</taxon>
        <taxon>Dyella</taxon>
    </lineage>
</organism>
<feature type="chain" id="PRO_5046599133" evidence="1">
    <location>
        <begin position="22"/>
        <end position="161"/>
    </location>
</feature>
<dbReference type="RefSeq" id="WP_284398225.1">
    <property type="nucleotide sequence ID" value="NZ_BSNQ01000003.1"/>
</dbReference>
<evidence type="ECO:0000313" key="3">
    <source>
        <dbReference type="Proteomes" id="UP001620405"/>
    </source>
</evidence>
<protein>
    <submittedName>
        <fullName evidence="2">DUF3455 domain-containing protein</fullName>
    </submittedName>
</protein>
<comment type="caution">
    <text evidence="2">The sequence shown here is derived from an EMBL/GenBank/DDBJ whole genome shotgun (WGS) entry which is preliminary data.</text>
</comment>
<reference evidence="2 3" key="1">
    <citation type="submission" date="2020-10" db="EMBL/GenBank/DDBJ databases">
        <title>Phylogeny of dyella-like bacteria.</title>
        <authorList>
            <person name="Fu J."/>
        </authorList>
    </citation>
    <scope>NUCLEOTIDE SEQUENCE [LARGE SCALE GENOMIC DNA]</scope>
    <source>
        <strain evidence="2 3">DHOB07</strain>
    </source>
</reference>